<protein>
    <submittedName>
        <fullName evidence="1">Uncharacterized protein</fullName>
    </submittedName>
</protein>
<sequence>MMKPVQLEALKRLWVQHSRSTGVASKGKSIHTIAVILSTGLAYQESQFGSFTADWACEFIQHFLCRIRCTTSRLTS</sequence>
<dbReference type="OrthoDB" id="126031at2759"/>
<gene>
    <name evidence="1" type="ORF">L917_14040</name>
</gene>
<dbReference type="AlphaFoldDB" id="W2KPJ8"/>
<dbReference type="EMBL" id="KI681223">
    <property type="protein sequence ID" value="ETL86529.1"/>
    <property type="molecule type" value="Genomic_DNA"/>
</dbReference>
<accession>W2KPJ8</accession>
<name>W2KPJ8_PHYNI</name>
<proteinExistence type="predicted"/>
<reference evidence="1" key="1">
    <citation type="submission" date="2013-11" db="EMBL/GenBank/DDBJ databases">
        <title>The Genome Sequence of Phytophthora parasitica CHvinca01.</title>
        <authorList>
            <consortium name="The Broad Institute Genomics Platform"/>
            <person name="Russ C."/>
            <person name="Tyler B."/>
            <person name="Panabieres F."/>
            <person name="Shan W."/>
            <person name="Tripathy S."/>
            <person name="Grunwald N."/>
            <person name="Machado M."/>
            <person name="Johnson C.S."/>
            <person name="Arredondo F."/>
            <person name="Hong C."/>
            <person name="Coffey M."/>
            <person name="Young S.K."/>
            <person name="Zeng Q."/>
            <person name="Gargeya S."/>
            <person name="Fitzgerald M."/>
            <person name="Abouelleil A."/>
            <person name="Alvarado L."/>
            <person name="Chapman S.B."/>
            <person name="Gainer-Dewar J."/>
            <person name="Goldberg J."/>
            <person name="Griggs A."/>
            <person name="Gujja S."/>
            <person name="Hansen M."/>
            <person name="Howarth C."/>
            <person name="Imamovic A."/>
            <person name="Ireland A."/>
            <person name="Larimer J."/>
            <person name="McCowan C."/>
            <person name="Murphy C."/>
            <person name="Pearson M."/>
            <person name="Poon T.W."/>
            <person name="Priest M."/>
            <person name="Roberts A."/>
            <person name="Saif S."/>
            <person name="Shea T."/>
            <person name="Sykes S."/>
            <person name="Wortman J."/>
            <person name="Nusbaum C."/>
            <person name="Birren B."/>
        </authorList>
    </citation>
    <scope>NUCLEOTIDE SEQUENCE [LARGE SCALE GENOMIC DNA]</scope>
    <source>
        <strain evidence="1">CHvinca01</strain>
    </source>
</reference>
<dbReference type="Proteomes" id="UP000054423">
    <property type="component" value="Unassembled WGS sequence"/>
</dbReference>
<organism evidence="1">
    <name type="scientific">Phytophthora nicotianae</name>
    <name type="common">Potato buckeye rot agent</name>
    <name type="synonym">Phytophthora parasitica</name>
    <dbReference type="NCBI Taxonomy" id="4792"/>
    <lineage>
        <taxon>Eukaryota</taxon>
        <taxon>Sar</taxon>
        <taxon>Stramenopiles</taxon>
        <taxon>Oomycota</taxon>
        <taxon>Peronosporomycetes</taxon>
        <taxon>Peronosporales</taxon>
        <taxon>Peronosporaceae</taxon>
        <taxon>Phytophthora</taxon>
    </lineage>
</organism>
<evidence type="ECO:0000313" key="1">
    <source>
        <dbReference type="EMBL" id="ETL86529.1"/>
    </source>
</evidence>